<sequence length="376" mass="40434">MKKFWNSRWYDNKWFLRIASLVFAVFLYGMVQASSPSVTSLSNLQQVVSVDTTETISNVPVKLGKHDDDIFVSQLQETVTVTLTGPKNIVSSLASGNLVVQTEDLTGIETGQQTLKLEIPGLPDSVKYQINPSRVVVQVARRKTVTVPVEYEIEEGTIASGMEVGNVTLNPSQVELTGNEENINKVKRAYIRISNTTAHNRTFTGKFKLQVVDADNKLLDVNANVSEVEAHVELNAQQRKTVNLVVAAQGESNSYRYQYQLIDASQIALQGSASVLENIRNIKVNVDVSNLTSSATLKGQLELPEGVTANLSGPVSVAVTVTPITTDTSDTTSSTPAASSSSAVEEAPTTPNQNGGNANPGVTEENNANPGGQDVE</sequence>
<dbReference type="Proteomes" id="UP000757900">
    <property type="component" value="Unassembled WGS sequence"/>
</dbReference>
<evidence type="ECO:0000256" key="1">
    <source>
        <dbReference type="SAM" id="MobiDB-lite"/>
    </source>
</evidence>
<dbReference type="Gene3D" id="2.170.120.30">
    <property type="match status" value="1"/>
</dbReference>
<dbReference type="Pfam" id="PF07949">
    <property type="entry name" value="YbbR"/>
    <property type="match status" value="3"/>
</dbReference>
<name>A0A929QS44_ABIDE</name>
<dbReference type="PANTHER" id="PTHR37804">
    <property type="entry name" value="CDAA REGULATORY PROTEIN CDAR"/>
    <property type="match status" value="1"/>
</dbReference>
<dbReference type="Gene3D" id="2.170.120.40">
    <property type="entry name" value="YbbR-like domain"/>
    <property type="match status" value="2"/>
</dbReference>
<dbReference type="EMBL" id="JABZFV010000014">
    <property type="protein sequence ID" value="MBF0934338.1"/>
    <property type="molecule type" value="Genomic_DNA"/>
</dbReference>
<comment type="caution">
    <text evidence="2">The sequence shown here is derived from an EMBL/GenBank/DDBJ whole genome shotgun (WGS) entry which is preliminary data.</text>
</comment>
<gene>
    <name evidence="2" type="ORF">HXK00_01685</name>
</gene>
<feature type="region of interest" description="Disordered" evidence="1">
    <location>
        <begin position="325"/>
        <end position="376"/>
    </location>
</feature>
<organism evidence="2 3">
    <name type="scientific">Abiotrophia defectiva</name>
    <name type="common">Streptococcus defectivus</name>
    <dbReference type="NCBI Taxonomy" id="46125"/>
    <lineage>
        <taxon>Bacteria</taxon>
        <taxon>Bacillati</taxon>
        <taxon>Bacillota</taxon>
        <taxon>Bacilli</taxon>
        <taxon>Lactobacillales</taxon>
        <taxon>Aerococcaceae</taxon>
        <taxon>Abiotrophia</taxon>
    </lineage>
</organism>
<dbReference type="InterPro" id="IPR012505">
    <property type="entry name" value="YbbR"/>
</dbReference>
<evidence type="ECO:0008006" key="4">
    <source>
        <dbReference type="Google" id="ProtNLM"/>
    </source>
</evidence>
<reference evidence="2" key="1">
    <citation type="submission" date="2020-04" db="EMBL/GenBank/DDBJ databases">
        <title>Deep metagenomics examines the oral microbiome during advanced dental caries in children, revealing novel taxa and co-occurrences with host molecules.</title>
        <authorList>
            <person name="Baker J.L."/>
            <person name="Morton J.T."/>
            <person name="Dinis M."/>
            <person name="Alvarez R."/>
            <person name="Tran N.C."/>
            <person name="Knight R."/>
            <person name="Edlund A."/>
        </authorList>
    </citation>
    <scope>NUCLEOTIDE SEQUENCE</scope>
    <source>
        <strain evidence="2">JCVI_23_bin.16</strain>
    </source>
</reference>
<protein>
    <recommendedName>
        <fullName evidence="4">YbbR domain-containing protein</fullName>
    </recommendedName>
</protein>
<evidence type="ECO:0000313" key="3">
    <source>
        <dbReference type="Proteomes" id="UP000757900"/>
    </source>
</evidence>
<feature type="compositionally biased region" description="Low complexity" evidence="1">
    <location>
        <begin position="325"/>
        <end position="350"/>
    </location>
</feature>
<dbReference type="AlphaFoldDB" id="A0A929QS44"/>
<evidence type="ECO:0000313" key="2">
    <source>
        <dbReference type="EMBL" id="MBF0934338.1"/>
    </source>
</evidence>
<proteinExistence type="predicted"/>
<dbReference type="InterPro" id="IPR053154">
    <property type="entry name" value="c-di-AMP_regulator"/>
</dbReference>
<dbReference type="PANTHER" id="PTHR37804:SF1">
    <property type="entry name" value="CDAA REGULATORY PROTEIN CDAR"/>
    <property type="match status" value="1"/>
</dbReference>
<accession>A0A929QS44</accession>